<dbReference type="EMBL" id="SNRY01001064">
    <property type="protein sequence ID" value="KAA6333843.1"/>
    <property type="molecule type" value="Genomic_DNA"/>
</dbReference>
<reference evidence="1" key="1">
    <citation type="submission" date="2019-03" db="EMBL/GenBank/DDBJ databases">
        <title>Single cell metagenomics reveals metabolic interactions within the superorganism composed of flagellate Streblomastix strix and complex community of Bacteroidetes bacteria on its surface.</title>
        <authorList>
            <person name="Treitli S.C."/>
            <person name="Kolisko M."/>
            <person name="Husnik F."/>
            <person name="Keeling P."/>
            <person name="Hampl V."/>
        </authorList>
    </citation>
    <scope>NUCLEOTIDE SEQUENCE</scope>
    <source>
        <strain evidence="1">STM</strain>
    </source>
</reference>
<organism evidence="1">
    <name type="scientific">termite gut metagenome</name>
    <dbReference type="NCBI Taxonomy" id="433724"/>
    <lineage>
        <taxon>unclassified sequences</taxon>
        <taxon>metagenomes</taxon>
        <taxon>organismal metagenomes</taxon>
    </lineage>
</organism>
<name>A0A5J4RL68_9ZZZZ</name>
<proteinExistence type="predicted"/>
<dbReference type="AlphaFoldDB" id="A0A5J4RL68"/>
<comment type="caution">
    <text evidence="1">The sequence shown here is derived from an EMBL/GenBank/DDBJ whole genome shotgun (WGS) entry which is preliminary data.</text>
</comment>
<gene>
    <name evidence="1" type="ORF">EZS27_017786</name>
</gene>
<evidence type="ECO:0000313" key="1">
    <source>
        <dbReference type="EMBL" id="KAA6333843.1"/>
    </source>
</evidence>
<protein>
    <submittedName>
        <fullName evidence="1">Uncharacterized protein</fullName>
    </submittedName>
</protein>
<accession>A0A5J4RL68</accession>
<sequence length="32" mass="3909">MKYQNLDKITKLLQLTHVLFYHEKMVVIKYGI</sequence>